<accession>W4K1L7</accession>
<dbReference type="KEGG" id="hir:HETIRDRAFT_452738"/>
<dbReference type="Proteomes" id="UP000030671">
    <property type="component" value="Unassembled WGS sequence"/>
</dbReference>
<dbReference type="RefSeq" id="XP_009548182.1">
    <property type="nucleotide sequence ID" value="XM_009549887.1"/>
</dbReference>
<reference evidence="2 3" key="1">
    <citation type="journal article" date="2012" name="New Phytol.">
        <title>Insight into trade-off between wood decay and parasitism from the genome of a fungal forest pathogen.</title>
        <authorList>
            <person name="Olson A."/>
            <person name="Aerts A."/>
            <person name="Asiegbu F."/>
            <person name="Belbahri L."/>
            <person name="Bouzid O."/>
            <person name="Broberg A."/>
            <person name="Canback B."/>
            <person name="Coutinho P.M."/>
            <person name="Cullen D."/>
            <person name="Dalman K."/>
            <person name="Deflorio G."/>
            <person name="van Diepen L.T."/>
            <person name="Dunand C."/>
            <person name="Duplessis S."/>
            <person name="Durling M."/>
            <person name="Gonthier P."/>
            <person name="Grimwood J."/>
            <person name="Fossdal C.G."/>
            <person name="Hansson D."/>
            <person name="Henrissat B."/>
            <person name="Hietala A."/>
            <person name="Himmelstrand K."/>
            <person name="Hoffmeister D."/>
            <person name="Hogberg N."/>
            <person name="James T.Y."/>
            <person name="Karlsson M."/>
            <person name="Kohler A."/>
            <person name="Kues U."/>
            <person name="Lee Y.H."/>
            <person name="Lin Y.C."/>
            <person name="Lind M."/>
            <person name="Lindquist E."/>
            <person name="Lombard V."/>
            <person name="Lucas S."/>
            <person name="Lunden K."/>
            <person name="Morin E."/>
            <person name="Murat C."/>
            <person name="Park J."/>
            <person name="Raffaello T."/>
            <person name="Rouze P."/>
            <person name="Salamov A."/>
            <person name="Schmutz J."/>
            <person name="Solheim H."/>
            <person name="Stahlberg J."/>
            <person name="Velez H."/>
            <person name="de Vries R.P."/>
            <person name="Wiebenga A."/>
            <person name="Woodward S."/>
            <person name="Yakovlev I."/>
            <person name="Garbelotto M."/>
            <person name="Martin F."/>
            <person name="Grigoriev I.V."/>
            <person name="Stenlid J."/>
        </authorList>
    </citation>
    <scope>NUCLEOTIDE SEQUENCE [LARGE SCALE GENOMIC DNA]</scope>
    <source>
        <strain evidence="2 3">TC 32-1</strain>
    </source>
</reference>
<evidence type="ECO:0000256" key="1">
    <source>
        <dbReference type="SAM" id="MobiDB-lite"/>
    </source>
</evidence>
<proteinExistence type="predicted"/>
<dbReference type="AlphaFoldDB" id="W4K1L7"/>
<feature type="region of interest" description="Disordered" evidence="1">
    <location>
        <begin position="33"/>
        <end position="88"/>
    </location>
</feature>
<protein>
    <submittedName>
        <fullName evidence="2">Uncharacterized protein</fullName>
    </submittedName>
</protein>
<feature type="compositionally biased region" description="Basic residues" evidence="1">
    <location>
        <begin position="71"/>
        <end position="88"/>
    </location>
</feature>
<evidence type="ECO:0000313" key="3">
    <source>
        <dbReference type="Proteomes" id="UP000030671"/>
    </source>
</evidence>
<dbReference type="GeneID" id="20676289"/>
<dbReference type="EMBL" id="KI925460">
    <property type="protein sequence ID" value="ETW79614.1"/>
    <property type="molecule type" value="Genomic_DNA"/>
</dbReference>
<sequence>MLSVITRLSEEERCGRVGVDEILPAADFLTRRSEVHLQSTRPRTRQPPPLHRTKYPQRDSPSTVDSLSPARPRRPSMRRRIRPARRRRTHAAPAGVRCIVLALAPAPLLRTRGRRRCFDETSLHFWSRAVAADRRRSLARRMRVSLVVPVNQSEQTLNAGPDLIGYFIDFDLNGHFVARINNSFDDRALSDLDTEALSDSEV</sequence>
<organism evidence="2 3">
    <name type="scientific">Heterobasidion irregulare (strain TC 32-1)</name>
    <dbReference type="NCBI Taxonomy" id="747525"/>
    <lineage>
        <taxon>Eukaryota</taxon>
        <taxon>Fungi</taxon>
        <taxon>Dikarya</taxon>
        <taxon>Basidiomycota</taxon>
        <taxon>Agaricomycotina</taxon>
        <taxon>Agaricomycetes</taxon>
        <taxon>Russulales</taxon>
        <taxon>Bondarzewiaceae</taxon>
        <taxon>Heterobasidion</taxon>
        <taxon>Heterobasidion annosum species complex</taxon>
    </lineage>
</organism>
<dbReference type="InParanoid" id="W4K1L7"/>
<keyword evidence="3" id="KW-1185">Reference proteome</keyword>
<gene>
    <name evidence="2" type="ORF">HETIRDRAFT_452738</name>
</gene>
<name>W4K1L7_HETIT</name>
<dbReference type="HOGENOM" id="CLU_1354771_0_0_1"/>
<evidence type="ECO:0000313" key="2">
    <source>
        <dbReference type="EMBL" id="ETW79614.1"/>
    </source>
</evidence>